<evidence type="ECO:0000313" key="19">
    <source>
        <dbReference type="EMBL" id="KAK7449811.1"/>
    </source>
</evidence>
<organism evidence="19 20">
    <name type="scientific">Marasmiellus scandens</name>
    <dbReference type="NCBI Taxonomy" id="2682957"/>
    <lineage>
        <taxon>Eukaryota</taxon>
        <taxon>Fungi</taxon>
        <taxon>Dikarya</taxon>
        <taxon>Basidiomycota</taxon>
        <taxon>Agaricomycotina</taxon>
        <taxon>Agaricomycetes</taxon>
        <taxon>Agaricomycetidae</taxon>
        <taxon>Agaricales</taxon>
        <taxon>Marasmiineae</taxon>
        <taxon>Omphalotaceae</taxon>
        <taxon>Marasmiellus</taxon>
    </lineage>
</organism>
<evidence type="ECO:0000256" key="13">
    <source>
        <dbReference type="ARBA" id="ARBA00023136"/>
    </source>
</evidence>
<evidence type="ECO:0000256" key="2">
    <source>
        <dbReference type="ARBA" id="ARBA00004653"/>
    </source>
</evidence>
<keyword evidence="11" id="KW-0443">Lipid metabolism</keyword>
<dbReference type="InterPro" id="IPR015943">
    <property type="entry name" value="WD40/YVTN_repeat-like_dom_sf"/>
</dbReference>
<keyword evidence="8" id="KW-0256">Endoplasmic reticulum</keyword>
<dbReference type="InterPro" id="IPR036322">
    <property type="entry name" value="WD40_repeat_dom_sf"/>
</dbReference>
<evidence type="ECO:0000256" key="7">
    <source>
        <dbReference type="ARBA" id="ARBA00022737"/>
    </source>
</evidence>
<evidence type="ECO:0000256" key="10">
    <source>
        <dbReference type="ARBA" id="ARBA00023034"/>
    </source>
</evidence>
<gene>
    <name evidence="19" type="ORF">VKT23_013287</name>
</gene>
<feature type="transmembrane region" description="Helical" evidence="17">
    <location>
        <begin position="307"/>
        <end position="333"/>
    </location>
</feature>
<accession>A0ABR1J474</accession>
<dbReference type="SUPFAM" id="SSF82866">
    <property type="entry name" value="Multidrug efflux transporter AcrB transmembrane domain"/>
    <property type="match status" value="1"/>
</dbReference>
<feature type="transmembrane region" description="Helical" evidence="17">
    <location>
        <begin position="414"/>
        <end position="436"/>
    </location>
</feature>
<sequence length="1252" mass="137275">MLQTGPWLLDRARTYGQRFFLQFGLHCATHQIRIILVSGVVITSLFYPALALYSSSQTQSIYDLFTPKSGIHAQEDLVNLWSIHPPLQAREDPLSRGQCVRGGRIVRVERVLLETERHDALNDQILLSTLDIENSLQKNLVSRNIPCVTKPDGSCLVLSPLAFWNYDGHALHSDTDILGTLSASKNVSVAGIPVTPQMVLAGRESVAGDTFDSAEFLALTYFFVESDCTDTAGHLLWLDALDATAMNKAEHTKQPQDPTLIALKYDDTSRAKKGWSAFSVVLFLSYTSFFVYVFWSMRQINSVHSRVGVAFTAFVEIVVSTITSLSVCALVGFKVTMVPWELLPIVIVFVGAENMFNLVDTVGKTSVTLSVKQRIAEGLSHAGTSNTLKVVSYNAILGIIAVFSAGAIRQFCIFAIVVLVAHWFLAHTFFMAVLSIDIQRLELEELLRQDSGLTPSLTAASVEKTAPAKSTSVWRKLGFFVRKVLSGRAKKNLSLFLMLAITATLYYATLPPIPVDSITSQPASSGALSRNTSSSNALSNNQDPARQLWKILNPKESAVFYLRVEEPSKLTFRPDLYDTNSDPELRPYKAKSRLVKVVFWLLKIMVLPIAATTFVLWILVLYLLKDAELLDAQRSQPEPESSEHKEDPTALEYQVSFSTLPRAFSSDVELIATSANGRTVISVGLHNEVTIWKMDSQKHFSIDTSEILLRAASSSLATSTLTSVAMDDKGEYCAVGTGAGVVAVWDIRNDRIRAFPHLSLPDSSAGVVQLEFVPGIPAKPVVRTPPMSEPASPVLTPAPPPETVFIVATYENGVAVKYAVRDLPALAYFYPSRRVPVVQAQLVHAMPEDQLLVAFCLEDGSVELIDAGESNGIIGTELIVQAGNPADTVSRVHICRAFLGGEMRIIVAAATDAGIVSLWDGQTGECIKVLEEQYGRINQLRVSPVQTETCHYCGHFPQDSFSLSFSVDHVVRFFKYYITDDDRRCSCTSTVLRRVSSRENLLRSRSNSMASSVGSSSPLISRSRRVSASEVSPFPVSGHGVHSRRASEKDSSRRSSDVLSLPVEFEEGEFGRTVGPQETGRISSSLWQNSTFVRVGDTTCERGGWDVVHDGTVVGVRRKPRPLVVDKSSSSSRSLKNLTSSKGLSSTVLERWEIWTFDPCIAHLQSSALSSIMAGPGDVSAELESRPSSSNTSSSFSSSDPESLFSREEPSTNFQCIPRLPFTRVTPFIVTHSRSLAGFGNTLGVFDFLKLS</sequence>
<keyword evidence="20" id="KW-1185">Reference proteome</keyword>
<evidence type="ECO:0000256" key="3">
    <source>
        <dbReference type="ARBA" id="ARBA00007410"/>
    </source>
</evidence>
<evidence type="ECO:0000256" key="1">
    <source>
        <dbReference type="ARBA" id="ARBA00004477"/>
    </source>
</evidence>
<dbReference type="InterPro" id="IPR030225">
    <property type="entry name" value="SCAP"/>
</dbReference>
<evidence type="ECO:0000256" key="14">
    <source>
        <dbReference type="ARBA" id="ARBA00023180"/>
    </source>
</evidence>
<evidence type="ECO:0000256" key="15">
    <source>
        <dbReference type="ARBA" id="ARBA00023221"/>
    </source>
</evidence>
<dbReference type="PROSITE" id="PS50156">
    <property type="entry name" value="SSD"/>
    <property type="match status" value="1"/>
</dbReference>
<evidence type="ECO:0000256" key="8">
    <source>
        <dbReference type="ARBA" id="ARBA00022824"/>
    </source>
</evidence>
<evidence type="ECO:0000256" key="6">
    <source>
        <dbReference type="ARBA" id="ARBA00022692"/>
    </source>
</evidence>
<evidence type="ECO:0000256" key="9">
    <source>
        <dbReference type="ARBA" id="ARBA00022989"/>
    </source>
</evidence>
<keyword evidence="13 17" id="KW-0472">Membrane</keyword>
<keyword evidence="5" id="KW-0853">WD repeat</keyword>
<keyword evidence="15" id="KW-0753">Steroid metabolism</keyword>
<feature type="region of interest" description="Disordered" evidence="16">
    <location>
        <begin position="1030"/>
        <end position="1058"/>
    </location>
</feature>
<feature type="transmembrane region" description="Helical" evidence="17">
    <location>
        <begin position="597"/>
        <end position="624"/>
    </location>
</feature>
<dbReference type="SUPFAM" id="SSF50978">
    <property type="entry name" value="WD40 repeat-like"/>
    <property type="match status" value="1"/>
</dbReference>
<dbReference type="PANTHER" id="PTHR46378:SF1">
    <property type="entry name" value="STEROL REGULATORY ELEMENT-BINDING PROTEIN CLEAVAGE-ACTIVATING PROTEIN"/>
    <property type="match status" value="1"/>
</dbReference>
<reference evidence="19 20" key="1">
    <citation type="submission" date="2024-01" db="EMBL/GenBank/DDBJ databases">
        <title>A draft genome for the cacao thread blight pathogen Marasmiellus scandens.</title>
        <authorList>
            <person name="Baruah I.K."/>
            <person name="Leung J."/>
            <person name="Bukari Y."/>
            <person name="Amoako-Attah I."/>
            <person name="Meinhardt L.W."/>
            <person name="Bailey B.A."/>
            <person name="Cohen S.P."/>
        </authorList>
    </citation>
    <scope>NUCLEOTIDE SEQUENCE [LARGE SCALE GENOMIC DNA]</scope>
    <source>
        <strain evidence="19 20">GH-19</strain>
    </source>
</reference>
<keyword evidence="10" id="KW-0333">Golgi apparatus</keyword>
<evidence type="ECO:0000256" key="16">
    <source>
        <dbReference type="SAM" id="MobiDB-lite"/>
    </source>
</evidence>
<comment type="subcellular location">
    <subcellularLocation>
        <location evidence="1">Endoplasmic reticulum membrane</location>
        <topology evidence="1">Multi-pass membrane protein</topology>
    </subcellularLocation>
    <subcellularLocation>
        <location evidence="2">Golgi apparatus membrane</location>
        <topology evidence="2">Multi-pass membrane protein</topology>
    </subcellularLocation>
</comment>
<protein>
    <recommendedName>
        <fullName evidence="4">Sterol regulatory element-binding protein cleavage-activating protein</fullName>
    </recommendedName>
</protein>
<dbReference type="EMBL" id="JBANRG010000035">
    <property type="protein sequence ID" value="KAK7449811.1"/>
    <property type="molecule type" value="Genomic_DNA"/>
</dbReference>
<dbReference type="Gene3D" id="2.130.10.10">
    <property type="entry name" value="YVTN repeat-like/Quinoprotein amine dehydrogenase"/>
    <property type="match status" value="2"/>
</dbReference>
<feature type="domain" description="SSD" evidence="18">
    <location>
        <begin position="278"/>
        <end position="436"/>
    </location>
</feature>
<feature type="transmembrane region" description="Helical" evidence="17">
    <location>
        <begin position="492"/>
        <end position="510"/>
    </location>
</feature>
<evidence type="ECO:0000256" key="17">
    <source>
        <dbReference type="SAM" id="Phobius"/>
    </source>
</evidence>
<evidence type="ECO:0000256" key="12">
    <source>
        <dbReference type="ARBA" id="ARBA00023121"/>
    </source>
</evidence>
<name>A0ABR1J474_9AGAR</name>
<comment type="similarity">
    <text evidence="3">Belongs to the WD repeat SCAP family.</text>
</comment>
<dbReference type="Proteomes" id="UP001498398">
    <property type="component" value="Unassembled WGS sequence"/>
</dbReference>
<keyword evidence="12" id="KW-0446">Lipid-binding</keyword>
<keyword evidence="6 17" id="KW-0812">Transmembrane</keyword>
<evidence type="ECO:0000256" key="5">
    <source>
        <dbReference type="ARBA" id="ARBA00022574"/>
    </source>
</evidence>
<evidence type="ECO:0000256" key="4">
    <source>
        <dbReference type="ARBA" id="ARBA00019541"/>
    </source>
</evidence>
<evidence type="ECO:0000259" key="18">
    <source>
        <dbReference type="PROSITE" id="PS50156"/>
    </source>
</evidence>
<dbReference type="Pfam" id="PF12349">
    <property type="entry name" value="Sterol-sensing"/>
    <property type="match status" value="1"/>
</dbReference>
<dbReference type="InterPro" id="IPR053958">
    <property type="entry name" value="HMGCR/SNAP/NPC1-like_SSD"/>
</dbReference>
<keyword evidence="9 17" id="KW-1133">Transmembrane helix</keyword>
<dbReference type="PANTHER" id="PTHR46378">
    <property type="entry name" value="STEROL REGULATORY ELEMENT-BINDING PROTEIN CLEAVAGE-ACTIVATING PROTEIN"/>
    <property type="match status" value="1"/>
</dbReference>
<feature type="transmembrane region" description="Helical" evidence="17">
    <location>
        <begin position="274"/>
        <end position="295"/>
    </location>
</feature>
<proteinExistence type="inferred from homology"/>
<feature type="compositionally biased region" description="Basic and acidic residues" evidence="16">
    <location>
        <begin position="1045"/>
        <end position="1056"/>
    </location>
</feature>
<feature type="compositionally biased region" description="Low complexity" evidence="16">
    <location>
        <begin position="1186"/>
        <end position="1204"/>
    </location>
</feature>
<feature type="transmembrane region" description="Helical" evidence="17">
    <location>
        <begin position="32"/>
        <end position="53"/>
    </location>
</feature>
<evidence type="ECO:0000256" key="11">
    <source>
        <dbReference type="ARBA" id="ARBA00023098"/>
    </source>
</evidence>
<comment type="caution">
    <text evidence="19">The sequence shown here is derived from an EMBL/GenBank/DDBJ whole genome shotgun (WGS) entry which is preliminary data.</text>
</comment>
<feature type="region of interest" description="Disordered" evidence="16">
    <location>
        <begin position="1179"/>
        <end position="1210"/>
    </location>
</feature>
<dbReference type="InterPro" id="IPR000731">
    <property type="entry name" value="SSD"/>
</dbReference>
<keyword evidence="7" id="KW-0677">Repeat</keyword>
<keyword evidence="14" id="KW-0325">Glycoprotein</keyword>
<evidence type="ECO:0000313" key="20">
    <source>
        <dbReference type="Proteomes" id="UP001498398"/>
    </source>
</evidence>
<feature type="transmembrane region" description="Helical" evidence="17">
    <location>
        <begin position="390"/>
        <end position="408"/>
    </location>
</feature>